<dbReference type="PANTHER" id="PTHR41791:SF1">
    <property type="entry name" value="SSL7039 PROTEIN"/>
    <property type="match status" value="1"/>
</dbReference>
<dbReference type="EMBL" id="CAJHCP010000006">
    <property type="protein sequence ID" value="CAD6535417.1"/>
    <property type="molecule type" value="Genomic_DNA"/>
</dbReference>
<dbReference type="PIRSF" id="PIRSF028744">
    <property type="entry name" value="Addict_mod_HI1419"/>
    <property type="match status" value="1"/>
</dbReference>
<dbReference type="PANTHER" id="PTHR41791">
    <property type="entry name" value="SSL7039 PROTEIN"/>
    <property type="match status" value="1"/>
</dbReference>
<proteinExistence type="predicted"/>
<dbReference type="Proteomes" id="UP000598032">
    <property type="component" value="Unassembled WGS sequence"/>
</dbReference>
<reference evidence="1 2" key="1">
    <citation type="submission" date="2020-10" db="EMBL/GenBank/DDBJ databases">
        <authorList>
            <person name="Peeters C."/>
        </authorList>
    </citation>
    <scope>NUCLEOTIDE SEQUENCE [LARGE SCALE GENOMIC DNA]</scope>
    <source>
        <strain evidence="1 2">LMG 28140</strain>
    </source>
</reference>
<name>A0ABM8NNP7_9BURK</name>
<protein>
    <recommendedName>
        <fullName evidence="3">Addiction module killer protein</fullName>
    </recommendedName>
</protein>
<accession>A0ABM8NNP7</accession>
<dbReference type="InterPro" id="IPR014056">
    <property type="entry name" value="TypeIITA-like_toxin_pred"/>
</dbReference>
<comment type="caution">
    <text evidence="1">The sequence shown here is derived from an EMBL/GenBank/DDBJ whole genome shotgun (WGS) entry which is preliminary data.</text>
</comment>
<organism evidence="1 2">
    <name type="scientific">Paraburkholderia metrosideri</name>
    <dbReference type="NCBI Taxonomy" id="580937"/>
    <lineage>
        <taxon>Bacteria</taxon>
        <taxon>Pseudomonadati</taxon>
        <taxon>Pseudomonadota</taxon>
        <taxon>Betaproteobacteria</taxon>
        <taxon>Burkholderiales</taxon>
        <taxon>Burkholderiaceae</taxon>
        <taxon>Paraburkholderia</taxon>
    </lineage>
</organism>
<evidence type="ECO:0000313" key="1">
    <source>
        <dbReference type="EMBL" id="CAD6535417.1"/>
    </source>
</evidence>
<evidence type="ECO:0000313" key="2">
    <source>
        <dbReference type="Proteomes" id="UP000598032"/>
    </source>
</evidence>
<evidence type="ECO:0008006" key="3">
    <source>
        <dbReference type="Google" id="ProtNLM"/>
    </source>
</evidence>
<keyword evidence="2" id="KW-1185">Reference proteome</keyword>
<sequence>MDYNPNMTKLIITPEFDTWLSRIRDRQAATAIIGRLSRARLGNLGLWRAVGGGISEMKIDVGKGYRVYFTQRGDVLVIILCGGDKSTQSADIKRAKVIAKDLEF</sequence>
<gene>
    <name evidence="1" type="ORF">LMG28140_02922</name>
</gene>
<dbReference type="NCBIfam" id="TIGR02683">
    <property type="entry name" value="upstrm_HI1419"/>
    <property type="match status" value="1"/>
</dbReference>